<keyword evidence="12" id="KW-1185">Reference proteome</keyword>
<accession>A0A6H0XLS0</accession>
<dbReference type="InterPro" id="IPR052217">
    <property type="entry name" value="Mito/Peroxisomal_Carrier"/>
</dbReference>
<dbReference type="PROSITE" id="PS50920">
    <property type="entry name" value="SOLCAR"/>
    <property type="match status" value="3"/>
</dbReference>
<feature type="repeat" description="Solcar" evidence="9">
    <location>
        <begin position="248"/>
        <end position="355"/>
    </location>
</feature>
<evidence type="ECO:0000256" key="2">
    <source>
        <dbReference type="ARBA" id="ARBA00006375"/>
    </source>
</evidence>
<dbReference type="Proteomes" id="UP000503462">
    <property type="component" value="Chromosome 1"/>
</dbReference>
<feature type="repeat" description="Solcar" evidence="9">
    <location>
        <begin position="145"/>
        <end position="243"/>
    </location>
</feature>
<dbReference type="SUPFAM" id="SSF103506">
    <property type="entry name" value="Mitochondrial carrier"/>
    <property type="match status" value="1"/>
</dbReference>
<evidence type="ECO:0000313" key="12">
    <source>
        <dbReference type="Proteomes" id="UP000503462"/>
    </source>
</evidence>
<dbReference type="PANTHER" id="PTHR45939:SF2">
    <property type="entry name" value="CARRIER PROTEIN, PUTATIVE (AFU_ORTHOLOGUE AFUA_2G13870)-RELATED"/>
    <property type="match status" value="1"/>
</dbReference>
<dbReference type="GO" id="GO:0016020">
    <property type="term" value="C:membrane"/>
    <property type="evidence" value="ECO:0007669"/>
    <property type="project" value="UniProtKB-SubCell"/>
</dbReference>
<gene>
    <name evidence="11" type="ORF">AMS68_001085</name>
</gene>
<evidence type="ECO:0000256" key="3">
    <source>
        <dbReference type="ARBA" id="ARBA00022448"/>
    </source>
</evidence>
<dbReference type="PANTHER" id="PTHR45939">
    <property type="entry name" value="PEROXISOMAL MEMBRANE PROTEIN PMP34-RELATED"/>
    <property type="match status" value="1"/>
</dbReference>
<evidence type="ECO:0000256" key="7">
    <source>
        <dbReference type="ARBA" id="ARBA00022989"/>
    </source>
</evidence>
<comment type="similarity">
    <text evidence="2 10">Belongs to the mitochondrial carrier (TC 2.A.29) family.</text>
</comment>
<evidence type="ECO:0000256" key="4">
    <source>
        <dbReference type="ARBA" id="ARBA00022692"/>
    </source>
</evidence>
<dbReference type="Gene3D" id="1.50.40.10">
    <property type="entry name" value="Mitochondrial carrier domain"/>
    <property type="match status" value="1"/>
</dbReference>
<evidence type="ECO:0000256" key="10">
    <source>
        <dbReference type="RuleBase" id="RU000488"/>
    </source>
</evidence>
<comment type="subcellular location">
    <subcellularLocation>
        <location evidence="1">Membrane</location>
        <topology evidence="1">Multi-pass membrane protein</topology>
    </subcellularLocation>
</comment>
<evidence type="ECO:0008006" key="13">
    <source>
        <dbReference type="Google" id="ProtNLM"/>
    </source>
</evidence>
<evidence type="ECO:0000256" key="6">
    <source>
        <dbReference type="ARBA" id="ARBA00022792"/>
    </source>
</evidence>
<protein>
    <recommendedName>
        <fullName evidence="13">Peroxisomal adenine nucleotide transporter 1</fullName>
    </recommendedName>
</protein>
<keyword evidence="6" id="KW-0999">Mitochondrion inner membrane</keyword>
<keyword evidence="5" id="KW-0677">Repeat</keyword>
<dbReference type="AlphaFoldDB" id="A0A6H0XLS0"/>
<dbReference type="Pfam" id="PF00153">
    <property type="entry name" value="Mito_carr"/>
    <property type="match status" value="3"/>
</dbReference>
<evidence type="ECO:0000256" key="9">
    <source>
        <dbReference type="PROSITE-ProRule" id="PRU00282"/>
    </source>
</evidence>
<evidence type="ECO:0000256" key="5">
    <source>
        <dbReference type="ARBA" id="ARBA00022737"/>
    </source>
</evidence>
<dbReference type="EMBL" id="CP051139">
    <property type="protein sequence ID" value="QIW95567.1"/>
    <property type="molecule type" value="Genomic_DNA"/>
</dbReference>
<dbReference type="InterPro" id="IPR018108">
    <property type="entry name" value="MCP_transmembrane"/>
</dbReference>
<organism evidence="11 12">
    <name type="scientific">Peltaster fructicola</name>
    <dbReference type="NCBI Taxonomy" id="286661"/>
    <lineage>
        <taxon>Eukaryota</taxon>
        <taxon>Fungi</taxon>
        <taxon>Dikarya</taxon>
        <taxon>Ascomycota</taxon>
        <taxon>Pezizomycotina</taxon>
        <taxon>Dothideomycetes</taxon>
        <taxon>Dothideomycetes incertae sedis</taxon>
        <taxon>Peltaster</taxon>
    </lineage>
</organism>
<reference evidence="11 12" key="1">
    <citation type="journal article" date="2016" name="Sci. Rep.">
        <title>Peltaster fructicola genome reveals evolution from an invasive phytopathogen to an ectophytic parasite.</title>
        <authorList>
            <person name="Xu C."/>
            <person name="Chen H."/>
            <person name="Gleason M.L."/>
            <person name="Xu J.R."/>
            <person name="Liu H."/>
            <person name="Zhang R."/>
            <person name="Sun G."/>
        </authorList>
    </citation>
    <scope>NUCLEOTIDE SEQUENCE [LARGE SCALE GENOMIC DNA]</scope>
    <source>
        <strain evidence="11 12">LNHT1506</strain>
    </source>
</reference>
<dbReference type="OrthoDB" id="18574at2759"/>
<dbReference type="InterPro" id="IPR023395">
    <property type="entry name" value="MCP_dom_sf"/>
</dbReference>
<keyword evidence="8 9" id="KW-0472">Membrane</keyword>
<keyword evidence="3 10" id="KW-0813">Transport</keyword>
<evidence type="ECO:0000313" key="11">
    <source>
        <dbReference type="EMBL" id="QIW95567.1"/>
    </source>
</evidence>
<proteinExistence type="inferred from homology"/>
<dbReference type="GO" id="GO:0015217">
    <property type="term" value="F:ADP transmembrane transporter activity"/>
    <property type="evidence" value="ECO:0007669"/>
    <property type="project" value="TreeGrafter"/>
</dbReference>
<keyword evidence="7" id="KW-1133">Transmembrane helix</keyword>
<keyword evidence="4 9" id="KW-0812">Transmembrane</keyword>
<sequence length="574" mass="60960">MSDVEKSEISYDSQLDAFELYHLIVEDSRQPSTRNGGPALPALGHALAGSVATATSKLLIYPLDLVIARLQVQKQIRQSQDGSEYKGLLDAATKIYKHEGGLNAFYTGCAADVGKGIADSFIFFLAYTFLQQRELHKAKTNKKQLSVAKEMLIGIVAGAFSKLITTPLQNIITRQQTAALLKAKDTKNDDSLKQGDAMTISDIAKQIYKERGLSGFWAGYSMSLILTLNPAITFAVDNFLQKATPVSAGAHVTFLIAAVSKAVATSITYPVSVAKSRAQAMPHPEIATSEGTDKKAAKPRLLRLLYAQYAVLLSLQKIYQQDGLTGLYSGLEGEVLKGFLSHGLTMMLKDRVHGSIIEMYYFLLKVTSQWPAELRKAQALTASVVVDARRRVENVGETVAEGGKQAIEEVGAAGQNAIEGLRSAGAAVADGANLENASQRAGNIGVTVAEAGKHVLQDAGERAGNVGTTLVEGLKHALGDAPQRVGNVGTTVVEGVRHAVENTSQHAENVGVTVLEGGKHAATELQNAGMPYAVDAGTRVENVSVTVAEAGRQALENAGSASKHAVDQVKKVNS</sequence>
<keyword evidence="6" id="KW-0496">Mitochondrion</keyword>
<evidence type="ECO:0000256" key="1">
    <source>
        <dbReference type="ARBA" id="ARBA00004141"/>
    </source>
</evidence>
<evidence type="ECO:0000256" key="8">
    <source>
        <dbReference type="ARBA" id="ARBA00023136"/>
    </source>
</evidence>
<name>A0A6H0XLS0_9PEZI</name>
<feature type="repeat" description="Solcar" evidence="9">
    <location>
        <begin position="40"/>
        <end position="133"/>
    </location>
</feature>